<reference evidence="1" key="1">
    <citation type="submission" date="2023-05" db="EMBL/GenBank/DDBJ databases">
        <authorList>
            <consortium name="ELIXIR-Norway"/>
        </authorList>
    </citation>
    <scope>NUCLEOTIDE SEQUENCE</scope>
</reference>
<name>A0AC59Z2Y2_RANTA</name>
<evidence type="ECO:0000313" key="2">
    <source>
        <dbReference type="Proteomes" id="UP001162501"/>
    </source>
</evidence>
<sequence length="81" mass="8543">MRLSLMLRMEGLTKPRSPGGQERSWGTSYKPECQGGLSDTLEREADSCEGGEVGVLRASCPPEACALGPLATSPLQTCALC</sequence>
<gene>
    <name evidence="1" type="ORF">MRATA1EN22A_LOCUS13313</name>
</gene>
<dbReference type="EMBL" id="OX596107">
    <property type="protein sequence ID" value="CAN0184760.1"/>
    <property type="molecule type" value="Genomic_DNA"/>
</dbReference>
<accession>A0AC59Z2Y2</accession>
<organism evidence="1 2">
    <name type="scientific">Rangifer tarandus platyrhynchus</name>
    <name type="common">Svalbard reindeer</name>
    <dbReference type="NCBI Taxonomy" id="3082113"/>
    <lineage>
        <taxon>Eukaryota</taxon>
        <taxon>Metazoa</taxon>
        <taxon>Chordata</taxon>
        <taxon>Craniata</taxon>
        <taxon>Vertebrata</taxon>
        <taxon>Euteleostomi</taxon>
        <taxon>Mammalia</taxon>
        <taxon>Eutheria</taxon>
        <taxon>Laurasiatheria</taxon>
        <taxon>Artiodactyla</taxon>
        <taxon>Ruminantia</taxon>
        <taxon>Pecora</taxon>
        <taxon>Cervidae</taxon>
        <taxon>Odocoileinae</taxon>
        <taxon>Rangifer</taxon>
    </lineage>
</organism>
<proteinExistence type="predicted"/>
<evidence type="ECO:0000313" key="1">
    <source>
        <dbReference type="EMBL" id="CAN0184760.1"/>
    </source>
</evidence>
<reference evidence="1" key="2">
    <citation type="submission" date="2025-03" db="EMBL/GenBank/DDBJ databases">
        <authorList>
            <consortium name="ELIXIR-Norway"/>
            <consortium name="Elixir Norway"/>
        </authorList>
    </citation>
    <scope>NUCLEOTIDE SEQUENCE</scope>
</reference>
<dbReference type="Proteomes" id="UP001162501">
    <property type="component" value="Chromosome 23"/>
</dbReference>
<protein>
    <submittedName>
        <fullName evidence="1">Uncharacterized protein</fullName>
    </submittedName>
</protein>